<evidence type="ECO:0000256" key="2">
    <source>
        <dbReference type="ARBA" id="ARBA00022980"/>
    </source>
</evidence>
<dbReference type="GO" id="GO:0006412">
    <property type="term" value="P:translation"/>
    <property type="evidence" value="ECO:0007669"/>
    <property type="project" value="InterPro"/>
</dbReference>
<name>A0AA39F718_9HYME</name>
<dbReference type="InterPro" id="IPR036935">
    <property type="entry name" value="Ribosomal_bL9_N_sf"/>
</dbReference>
<evidence type="ECO:0000259" key="6">
    <source>
        <dbReference type="Pfam" id="PF01281"/>
    </source>
</evidence>
<reference evidence="7" key="2">
    <citation type="submission" date="2023-03" db="EMBL/GenBank/DDBJ databases">
        <authorList>
            <person name="Inwood S.N."/>
            <person name="Skelly J.G."/>
            <person name="Guhlin J."/>
            <person name="Harrop T.W.R."/>
            <person name="Goldson S.G."/>
            <person name="Dearden P.K."/>
        </authorList>
    </citation>
    <scope>NUCLEOTIDE SEQUENCE</scope>
    <source>
        <strain evidence="7">Irish</strain>
        <tissue evidence="7">Whole body</tissue>
    </source>
</reference>
<accession>A0AA39F718</accession>
<dbReference type="Proteomes" id="UP001168990">
    <property type="component" value="Unassembled WGS sequence"/>
</dbReference>
<sequence>MNSVSIFSNILRTITKPCLTAPTKISIQQSRNTAILKRKHPLPLYEKNGKPGRLRIRNYIYELVENTNIKKRPPLNIILTKFVDGFGDKGDIISQSPMKAYNDFLLPGLAVYASPENIEKYKVKLENDDEVKKKSHFLQRTVNILRQYLLNVVMSAEHPWTLEKWHLRSSFRKAGIYLTDDCITTMPKQPISGPNFDIENKEFYITVTINKSVDVMVRCRIHHWSNTPNKKLPFIPQFYLKPSEPIYPEDKPILDSLPIPYLMEKAMKEQETQTTH</sequence>
<gene>
    <name evidence="7" type="ORF">PV328_002714</name>
</gene>
<reference evidence="7" key="1">
    <citation type="journal article" date="2023" name="bioRxiv">
        <title>Scaffold-level genome assemblies of two parasitoid biocontrol wasps reveal the parthenogenesis mechanism and an associated novel virus.</title>
        <authorList>
            <person name="Inwood S."/>
            <person name="Skelly J."/>
            <person name="Guhlin J."/>
            <person name="Harrop T."/>
            <person name="Goldson S."/>
            <person name="Dearden P."/>
        </authorList>
    </citation>
    <scope>NUCLEOTIDE SEQUENCE</scope>
    <source>
        <strain evidence="7">Irish</strain>
        <tissue evidence="7">Whole body</tissue>
    </source>
</reference>
<evidence type="ECO:0000256" key="3">
    <source>
        <dbReference type="ARBA" id="ARBA00023274"/>
    </source>
</evidence>
<evidence type="ECO:0000313" key="8">
    <source>
        <dbReference type="Proteomes" id="UP001168990"/>
    </source>
</evidence>
<dbReference type="AlphaFoldDB" id="A0AA39F718"/>
<dbReference type="Pfam" id="PF01281">
    <property type="entry name" value="Ribosomal_L9_N"/>
    <property type="match status" value="1"/>
</dbReference>
<evidence type="ECO:0000256" key="1">
    <source>
        <dbReference type="ARBA" id="ARBA00010605"/>
    </source>
</evidence>
<evidence type="ECO:0000313" key="7">
    <source>
        <dbReference type="EMBL" id="KAK0164044.1"/>
    </source>
</evidence>
<dbReference type="GO" id="GO:0003735">
    <property type="term" value="F:structural constituent of ribosome"/>
    <property type="evidence" value="ECO:0007669"/>
    <property type="project" value="InterPro"/>
</dbReference>
<dbReference type="Gene3D" id="3.40.5.10">
    <property type="entry name" value="Ribosomal protein L9, N-terminal domain"/>
    <property type="match status" value="1"/>
</dbReference>
<dbReference type="InterPro" id="IPR009027">
    <property type="entry name" value="Ribosomal_bL9/RNase_H1_N"/>
</dbReference>
<keyword evidence="2" id="KW-0689">Ribosomal protein</keyword>
<dbReference type="PANTHER" id="PTHR21368">
    <property type="entry name" value="50S RIBOSOMAL PROTEIN L9"/>
    <property type="match status" value="1"/>
</dbReference>
<dbReference type="SUPFAM" id="SSF55658">
    <property type="entry name" value="L9 N-domain-like"/>
    <property type="match status" value="1"/>
</dbReference>
<dbReference type="EMBL" id="JAQQBS010001422">
    <property type="protein sequence ID" value="KAK0164044.1"/>
    <property type="molecule type" value="Genomic_DNA"/>
</dbReference>
<feature type="domain" description="Ribosomal protein L9" evidence="6">
    <location>
        <begin position="76"/>
        <end position="121"/>
    </location>
</feature>
<comment type="caution">
    <text evidence="7">The sequence shown here is derived from an EMBL/GenBank/DDBJ whole genome shotgun (WGS) entry which is preliminary data.</text>
</comment>
<dbReference type="GO" id="GO:1990904">
    <property type="term" value="C:ribonucleoprotein complex"/>
    <property type="evidence" value="ECO:0007669"/>
    <property type="project" value="UniProtKB-KW"/>
</dbReference>
<comment type="similarity">
    <text evidence="1">Belongs to the bacterial ribosomal protein bL9 family.</text>
</comment>
<keyword evidence="8" id="KW-1185">Reference proteome</keyword>
<organism evidence="7 8">
    <name type="scientific">Microctonus aethiopoides</name>
    <dbReference type="NCBI Taxonomy" id="144406"/>
    <lineage>
        <taxon>Eukaryota</taxon>
        <taxon>Metazoa</taxon>
        <taxon>Ecdysozoa</taxon>
        <taxon>Arthropoda</taxon>
        <taxon>Hexapoda</taxon>
        <taxon>Insecta</taxon>
        <taxon>Pterygota</taxon>
        <taxon>Neoptera</taxon>
        <taxon>Endopterygota</taxon>
        <taxon>Hymenoptera</taxon>
        <taxon>Apocrita</taxon>
        <taxon>Ichneumonoidea</taxon>
        <taxon>Braconidae</taxon>
        <taxon>Euphorinae</taxon>
        <taxon>Microctonus</taxon>
    </lineage>
</organism>
<protein>
    <recommendedName>
        <fullName evidence="4">Large ribosomal subunit protein bL9m</fullName>
    </recommendedName>
    <alternativeName>
        <fullName evidence="5">39S ribosomal protein L9, mitochondrial</fullName>
    </alternativeName>
</protein>
<dbReference type="InterPro" id="IPR000244">
    <property type="entry name" value="Ribosomal_bL9"/>
</dbReference>
<evidence type="ECO:0000256" key="4">
    <source>
        <dbReference type="ARBA" id="ARBA00035194"/>
    </source>
</evidence>
<evidence type="ECO:0000256" key="5">
    <source>
        <dbReference type="ARBA" id="ARBA00035381"/>
    </source>
</evidence>
<dbReference type="GO" id="GO:0005840">
    <property type="term" value="C:ribosome"/>
    <property type="evidence" value="ECO:0007669"/>
    <property type="project" value="UniProtKB-KW"/>
</dbReference>
<proteinExistence type="inferred from homology"/>
<dbReference type="InterPro" id="IPR020070">
    <property type="entry name" value="Ribosomal_bL9_N"/>
</dbReference>
<keyword evidence="3" id="KW-0687">Ribonucleoprotein</keyword>